<dbReference type="SUPFAM" id="SSF55486">
    <property type="entry name" value="Metalloproteases ('zincins'), catalytic domain"/>
    <property type="match status" value="1"/>
</dbReference>
<proteinExistence type="predicted"/>
<dbReference type="Proteomes" id="UP000054560">
    <property type="component" value="Unassembled WGS sequence"/>
</dbReference>
<dbReference type="EMBL" id="KQ249012">
    <property type="protein sequence ID" value="KNC71334.1"/>
    <property type="molecule type" value="Genomic_DNA"/>
</dbReference>
<gene>
    <name evidence="2" type="ORF">SARC_16130</name>
</gene>
<evidence type="ECO:0000259" key="1">
    <source>
        <dbReference type="Pfam" id="PF05649"/>
    </source>
</evidence>
<reference evidence="2 3" key="1">
    <citation type="submission" date="2011-02" db="EMBL/GenBank/DDBJ databases">
        <title>The Genome Sequence of Sphaeroforma arctica JP610.</title>
        <authorList>
            <consortium name="The Broad Institute Genome Sequencing Platform"/>
            <person name="Russ C."/>
            <person name="Cuomo C."/>
            <person name="Young S.K."/>
            <person name="Zeng Q."/>
            <person name="Gargeya S."/>
            <person name="Alvarado L."/>
            <person name="Berlin A."/>
            <person name="Chapman S.B."/>
            <person name="Chen Z."/>
            <person name="Freedman E."/>
            <person name="Gellesch M."/>
            <person name="Goldberg J."/>
            <person name="Griggs A."/>
            <person name="Gujja S."/>
            <person name="Heilman E."/>
            <person name="Heiman D."/>
            <person name="Howarth C."/>
            <person name="Mehta T."/>
            <person name="Neiman D."/>
            <person name="Pearson M."/>
            <person name="Roberts A."/>
            <person name="Saif S."/>
            <person name="Shea T."/>
            <person name="Shenoy N."/>
            <person name="Sisk P."/>
            <person name="Stolte C."/>
            <person name="Sykes S."/>
            <person name="White J."/>
            <person name="Yandava C."/>
            <person name="Burger G."/>
            <person name="Gray M.W."/>
            <person name="Holland P.W.H."/>
            <person name="King N."/>
            <person name="Lang F.B.F."/>
            <person name="Roger A.J."/>
            <person name="Ruiz-Trillo I."/>
            <person name="Haas B."/>
            <person name="Nusbaum C."/>
            <person name="Birren B."/>
        </authorList>
    </citation>
    <scope>NUCLEOTIDE SEQUENCE [LARGE SCALE GENOMIC DNA]</scope>
    <source>
        <strain evidence="2 3">JP610</strain>
    </source>
</reference>
<feature type="non-terminal residue" evidence="2">
    <location>
        <position position="1"/>
    </location>
</feature>
<dbReference type="GO" id="GO:0006508">
    <property type="term" value="P:proteolysis"/>
    <property type="evidence" value="ECO:0007669"/>
    <property type="project" value="InterPro"/>
</dbReference>
<dbReference type="GeneID" id="25916634"/>
<evidence type="ECO:0000313" key="2">
    <source>
        <dbReference type="EMBL" id="KNC71334.1"/>
    </source>
</evidence>
<dbReference type="Pfam" id="PF05649">
    <property type="entry name" value="Peptidase_M13_N"/>
    <property type="match status" value="1"/>
</dbReference>
<name>A0A0L0F401_9EUKA</name>
<keyword evidence="3" id="KW-1185">Reference proteome</keyword>
<feature type="domain" description="Peptidase M13 N-terminal" evidence="1">
    <location>
        <begin position="4"/>
        <end position="83"/>
    </location>
</feature>
<sequence>ELDSAWDWKTYFDVCVAGDNCLDITESEVINLTNPRHHKFVCSAVTDENVGAWKNYAKFHTLKRFAKYLPEAFVNEDFEFYSKYMT</sequence>
<dbReference type="InterPro" id="IPR008753">
    <property type="entry name" value="Peptidase_M13_N"/>
</dbReference>
<accession>A0A0L0F401</accession>
<dbReference type="Gene3D" id="1.10.1380.10">
    <property type="entry name" value="Neutral endopeptidase , domain2"/>
    <property type="match status" value="1"/>
</dbReference>
<dbReference type="AlphaFoldDB" id="A0A0L0F401"/>
<protein>
    <recommendedName>
        <fullName evidence="1">Peptidase M13 N-terminal domain-containing protein</fullName>
    </recommendedName>
</protein>
<dbReference type="RefSeq" id="XP_014145236.1">
    <property type="nucleotide sequence ID" value="XM_014289761.1"/>
</dbReference>
<evidence type="ECO:0000313" key="3">
    <source>
        <dbReference type="Proteomes" id="UP000054560"/>
    </source>
</evidence>
<organism evidence="2 3">
    <name type="scientific">Sphaeroforma arctica JP610</name>
    <dbReference type="NCBI Taxonomy" id="667725"/>
    <lineage>
        <taxon>Eukaryota</taxon>
        <taxon>Ichthyosporea</taxon>
        <taxon>Ichthyophonida</taxon>
        <taxon>Sphaeroforma</taxon>
    </lineage>
</organism>
<dbReference type="InterPro" id="IPR042089">
    <property type="entry name" value="Peptidase_M13_dom_2"/>
</dbReference>
<feature type="non-terminal residue" evidence="2">
    <location>
        <position position="86"/>
    </location>
</feature>